<dbReference type="Pfam" id="PF05768">
    <property type="entry name" value="Glrx-like"/>
    <property type="match status" value="1"/>
</dbReference>
<dbReference type="OMA" id="QYLMKHG"/>
<accession>A0A7M7NCA5</accession>
<dbReference type="InterPro" id="IPR036249">
    <property type="entry name" value="Thioredoxin-like_sf"/>
</dbReference>
<dbReference type="KEGG" id="spu:592360"/>
<dbReference type="InterPro" id="IPR008554">
    <property type="entry name" value="Glutaredoxin-like"/>
</dbReference>
<dbReference type="InterPro" id="IPR052565">
    <property type="entry name" value="Glutaredoxin-like_YDR286C"/>
</dbReference>
<sequence length="108" mass="12945">MHFLWKNLVRSGSVVTPYLRRSFSENLPVLTLYTKEQCSLCDDAKEILQKFSKKFVLEEVDITAPGNEEWKQLYQYDIPVFHFNGKYLMRHRVDEKLFQKKLEEKSII</sequence>
<dbReference type="PANTHER" id="PTHR33558:SF1">
    <property type="entry name" value="GLUTAREDOXIN-LIKE PROTEIN C5ORF63 HOMOLOG"/>
    <property type="match status" value="1"/>
</dbReference>
<dbReference type="Proteomes" id="UP000007110">
    <property type="component" value="Unassembled WGS sequence"/>
</dbReference>
<dbReference type="GeneID" id="592360"/>
<dbReference type="RefSeq" id="XP_030833024.1">
    <property type="nucleotide sequence ID" value="XM_030977164.1"/>
</dbReference>
<keyword evidence="3" id="KW-1185">Reference proteome</keyword>
<dbReference type="InParanoid" id="A0A7M7NCA5"/>
<proteinExistence type="inferred from homology"/>
<name>A0A7M7NCA5_STRPU</name>
<dbReference type="OrthoDB" id="429967at2759"/>
<comment type="similarity">
    <text evidence="1">Belongs to the glutaredoxin family.</text>
</comment>
<protein>
    <recommendedName>
        <fullName evidence="1">Glutaredoxin-like protein</fullName>
    </recommendedName>
</protein>
<evidence type="ECO:0000256" key="1">
    <source>
        <dbReference type="RuleBase" id="RU363082"/>
    </source>
</evidence>
<evidence type="ECO:0000313" key="3">
    <source>
        <dbReference type="Proteomes" id="UP000007110"/>
    </source>
</evidence>
<keyword evidence="1" id="KW-0249">Electron transport</keyword>
<dbReference type="EnsemblMetazoa" id="XM_030977164">
    <property type="protein sequence ID" value="XP_030833024"/>
    <property type="gene ID" value="LOC592360"/>
</dbReference>
<dbReference type="PANTHER" id="PTHR33558">
    <property type="entry name" value="GLUTAREDOXIN-LIKE PROTEIN C5ORF63 HOMOLOG"/>
    <property type="match status" value="1"/>
</dbReference>
<keyword evidence="1" id="KW-0813">Transport</keyword>
<dbReference type="AlphaFoldDB" id="A0A7M7NCA5"/>
<dbReference type="Gene3D" id="3.40.30.10">
    <property type="entry name" value="Glutaredoxin"/>
    <property type="match status" value="1"/>
</dbReference>
<organism evidence="2 3">
    <name type="scientific">Strongylocentrotus purpuratus</name>
    <name type="common">Purple sea urchin</name>
    <dbReference type="NCBI Taxonomy" id="7668"/>
    <lineage>
        <taxon>Eukaryota</taxon>
        <taxon>Metazoa</taxon>
        <taxon>Echinodermata</taxon>
        <taxon>Eleutherozoa</taxon>
        <taxon>Echinozoa</taxon>
        <taxon>Echinoidea</taxon>
        <taxon>Euechinoidea</taxon>
        <taxon>Echinacea</taxon>
        <taxon>Camarodonta</taxon>
        <taxon>Echinidea</taxon>
        <taxon>Strongylocentrotidae</taxon>
        <taxon>Strongylocentrotus</taxon>
    </lineage>
</organism>
<evidence type="ECO:0000313" key="2">
    <source>
        <dbReference type="EnsemblMetazoa" id="XP_030833024"/>
    </source>
</evidence>
<dbReference type="SUPFAM" id="SSF52833">
    <property type="entry name" value="Thioredoxin-like"/>
    <property type="match status" value="1"/>
</dbReference>
<reference evidence="3" key="1">
    <citation type="submission" date="2015-02" db="EMBL/GenBank/DDBJ databases">
        <title>Genome sequencing for Strongylocentrotus purpuratus.</title>
        <authorList>
            <person name="Murali S."/>
            <person name="Liu Y."/>
            <person name="Vee V."/>
            <person name="English A."/>
            <person name="Wang M."/>
            <person name="Skinner E."/>
            <person name="Han Y."/>
            <person name="Muzny D.M."/>
            <person name="Worley K.C."/>
            <person name="Gibbs R.A."/>
        </authorList>
    </citation>
    <scope>NUCLEOTIDE SEQUENCE</scope>
</reference>
<reference evidence="2" key="2">
    <citation type="submission" date="2021-01" db="UniProtKB">
        <authorList>
            <consortium name="EnsemblMetazoa"/>
        </authorList>
    </citation>
    <scope>IDENTIFICATION</scope>
</reference>